<feature type="compositionally biased region" description="Pro residues" evidence="2">
    <location>
        <begin position="109"/>
        <end position="119"/>
    </location>
</feature>
<organism evidence="3 4">
    <name type="scientific">Grifola frondosa</name>
    <name type="common">Maitake</name>
    <name type="synonym">Polyporus frondosus</name>
    <dbReference type="NCBI Taxonomy" id="5627"/>
    <lineage>
        <taxon>Eukaryota</taxon>
        <taxon>Fungi</taxon>
        <taxon>Dikarya</taxon>
        <taxon>Basidiomycota</taxon>
        <taxon>Agaricomycotina</taxon>
        <taxon>Agaricomycetes</taxon>
        <taxon>Polyporales</taxon>
        <taxon>Grifolaceae</taxon>
        <taxon>Grifola</taxon>
    </lineage>
</organism>
<proteinExistence type="inferred from homology"/>
<evidence type="ECO:0000256" key="2">
    <source>
        <dbReference type="SAM" id="MobiDB-lite"/>
    </source>
</evidence>
<comment type="similarity">
    <text evidence="1">Belongs to the HSBP1 family.</text>
</comment>
<dbReference type="OrthoDB" id="4159489at2759"/>
<dbReference type="GO" id="GO:0070370">
    <property type="term" value="P:cellular heat acclimation"/>
    <property type="evidence" value="ECO:0007669"/>
    <property type="project" value="TreeGrafter"/>
</dbReference>
<comment type="caution">
    <text evidence="3">The sequence shown here is derived from an EMBL/GenBank/DDBJ whole genome shotgun (WGS) entry which is preliminary data.</text>
</comment>
<sequence>MPPQSSPALPLNVTPSGNAPGTRPTAAASAAPSTTANTVKAPVNPSDISSPHELTAFVESLLEQLDAKFDDMSSQILDRMNQMSSRVDALEVSIQDIINSDATAVPSSPASPVPTHRPA</sequence>
<gene>
    <name evidence="3" type="ORF">A0H81_08012</name>
</gene>
<feature type="region of interest" description="Disordered" evidence="2">
    <location>
        <begin position="100"/>
        <end position="119"/>
    </location>
</feature>
<dbReference type="AlphaFoldDB" id="A0A1C7M630"/>
<evidence type="ECO:0000313" key="3">
    <source>
        <dbReference type="EMBL" id="OBZ72413.1"/>
    </source>
</evidence>
<evidence type="ECO:0000256" key="1">
    <source>
        <dbReference type="ARBA" id="ARBA00006349"/>
    </source>
</evidence>
<dbReference type="Gene3D" id="1.20.5.430">
    <property type="match status" value="1"/>
</dbReference>
<dbReference type="GO" id="GO:0005634">
    <property type="term" value="C:nucleus"/>
    <property type="evidence" value="ECO:0007669"/>
    <property type="project" value="TreeGrafter"/>
</dbReference>
<dbReference type="GO" id="GO:0003714">
    <property type="term" value="F:transcription corepressor activity"/>
    <property type="evidence" value="ECO:0007669"/>
    <property type="project" value="InterPro"/>
</dbReference>
<reference evidence="3 4" key="1">
    <citation type="submission" date="2016-03" db="EMBL/GenBank/DDBJ databases">
        <title>Whole genome sequencing of Grifola frondosa 9006-11.</title>
        <authorList>
            <person name="Min B."/>
            <person name="Park H."/>
            <person name="Kim J.-G."/>
            <person name="Cho H."/>
            <person name="Oh Y.-L."/>
            <person name="Kong W.-S."/>
            <person name="Choi I.-G."/>
        </authorList>
    </citation>
    <scope>NUCLEOTIDE SEQUENCE [LARGE SCALE GENOMIC DNA]</scope>
    <source>
        <strain evidence="3 4">9006-11</strain>
    </source>
</reference>
<feature type="region of interest" description="Disordered" evidence="2">
    <location>
        <begin position="1"/>
        <end position="50"/>
    </location>
</feature>
<dbReference type="Pfam" id="PF06825">
    <property type="entry name" value="HSBP1"/>
    <property type="match status" value="1"/>
</dbReference>
<accession>A0A1C7M630</accession>
<dbReference type="OMA" id="QKFDDMS"/>
<feature type="compositionally biased region" description="Low complexity" evidence="2">
    <location>
        <begin position="19"/>
        <end position="38"/>
    </location>
</feature>
<evidence type="ECO:0008006" key="5">
    <source>
        <dbReference type="Google" id="ProtNLM"/>
    </source>
</evidence>
<protein>
    <recommendedName>
        <fullName evidence="5">Heat shock factor-binding protein 1</fullName>
    </recommendedName>
</protein>
<dbReference type="PANTHER" id="PTHR19424:SF0">
    <property type="entry name" value="HEAT SHOCK FACTOR BINDING PROTEIN 1"/>
    <property type="match status" value="1"/>
</dbReference>
<dbReference type="InterPro" id="IPR009643">
    <property type="entry name" value="HS1-bd"/>
</dbReference>
<dbReference type="Proteomes" id="UP000092993">
    <property type="component" value="Unassembled WGS sequence"/>
</dbReference>
<keyword evidence="4" id="KW-1185">Reference proteome</keyword>
<dbReference type="GO" id="GO:0005829">
    <property type="term" value="C:cytosol"/>
    <property type="evidence" value="ECO:0007669"/>
    <property type="project" value="TreeGrafter"/>
</dbReference>
<dbReference type="EMBL" id="LUGG01000009">
    <property type="protein sequence ID" value="OBZ72413.1"/>
    <property type="molecule type" value="Genomic_DNA"/>
</dbReference>
<name>A0A1C7M630_GRIFR</name>
<dbReference type="STRING" id="5627.A0A1C7M630"/>
<dbReference type="PANTHER" id="PTHR19424">
    <property type="entry name" value="HEAT SHOCK FACTOR BINDING PROTEIN 1"/>
    <property type="match status" value="1"/>
</dbReference>
<evidence type="ECO:0000313" key="4">
    <source>
        <dbReference type="Proteomes" id="UP000092993"/>
    </source>
</evidence>